<feature type="transmembrane region" description="Helical" evidence="1">
    <location>
        <begin position="12"/>
        <end position="30"/>
    </location>
</feature>
<dbReference type="RefSeq" id="WP_381432266.1">
    <property type="nucleotide sequence ID" value="NZ_JBHSNO010000005.1"/>
</dbReference>
<organism evidence="2 3">
    <name type="scientific">Sporosarcina soli</name>
    <dbReference type="NCBI Taxonomy" id="334736"/>
    <lineage>
        <taxon>Bacteria</taxon>
        <taxon>Bacillati</taxon>
        <taxon>Bacillota</taxon>
        <taxon>Bacilli</taxon>
        <taxon>Bacillales</taxon>
        <taxon>Caryophanaceae</taxon>
        <taxon>Sporosarcina</taxon>
    </lineage>
</organism>
<sequence length="58" mass="6782">MFGIPGEGWIALSIWFGIIILPWTYSLYFIKRINDSGVERWGAKAKRIKNVQEKEVRV</sequence>
<dbReference type="Proteomes" id="UP001596109">
    <property type="component" value="Unassembled WGS sequence"/>
</dbReference>
<gene>
    <name evidence="2" type="ORF">ACFPRA_07515</name>
</gene>
<proteinExistence type="predicted"/>
<evidence type="ECO:0000313" key="3">
    <source>
        <dbReference type="Proteomes" id="UP001596109"/>
    </source>
</evidence>
<dbReference type="EMBL" id="JBHSNO010000005">
    <property type="protein sequence ID" value="MFC5588729.1"/>
    <property type="molecule type" value="Genomic_DNA"/>
</dbReference>
<comment type="caution">
    <text evidence="2">The sequence shown here is derived from an EMBL/GenBank/DDBJ whole genome shotgun (WGS) entry which is preliminary data.</text>
</comment>
<evidence type="ECO:0000313" key="2">
    <source>
        <dbReference type="EMBL" id="MFC5588729.1"/>
    </source>
</evidence>
<keyword evidence="3" id="KW-1185">Reference proteome</keyword>
<keyword evidence="1" id="KW-0472">Membrane</keyword>
<accession>A0ABW0TII1</accession>
<reference evidence="3" key="1">
    <citation type="journal article" date="2019" name="Int. J. Syst. Evol. Microbiol.">
        <title>The Global Catalogue of Microorganisms (GCM) 10K type strain sequencing project: providing services to taxonomists for standard genome sequencing and annotation.</title>
        <authorList>
            <consortium name="The Broad Institute Genomics Platform"/>
            <consortium name="The Broad Institute Genome Sequencing Center for Infectious Disease"/>
            <person name="Wu L."/>
            <person name="Ma J."/>
        </authorList>
    </citation>
    <scope>NUCLEOTIDE SEQUENCE [LARGE SCALE GENOMIC DNA]</scope>
    <source>
        <strain evidence="3">CGMCC 4.1434</strain>
    </source>
</reference>
<keyword evidence="1" id="KW-1133">Transmembrane helix</keyword>
<protein>
    <submittedName>
        <fullName evidence="2">Uncharacterized protein</fullName>
    </submittedName>
</protein>
<keyword evidence="1" id="KW-0812">Transmembrane</keyword>
<name>A0ABW0TII1_9BACL</name>
<evidence type="ECO:0000256" key="1">
    <source>
        <dbReference type="SAM" id="Phobius"/>
    </source>
</evidence>